<dbReference type="InterPro" id="IPR001119">
    <property type="entry name" value="SLH_dom"/>
</dbReference>
<protein>
    <recommendedName>
        <fullName evidence="1">SLH domain-containing protein</fullName>
    </recommendedName>
</protein>
<dbReference type="InterPro" id="IPR006626">
    <property type="entry name" value="PbH1"/>
</dbReference>
<evidence type="ECO:0000259" key="1">
    <source>
        <dbReference type="PROSITE" id="PS51272"/>
    </source>
</evidence>
<dbReference type="InterPro" id="IPR011050">
    <property type="entry name" value="Pectin_lyase_fold/virulence"/>
</dbReference>
<evidence type="ECO:0000313" key="3">
    <source>
        <dbReference type="Proteomes" id="UP001050975"/>
    </source>
</evidence>
<dbReference type="Proteomes" id="UP001050975">
    <property type="component" value="Unassembled WGS sequence"/>
</dbReference>
<dbReference type="NCBIfam" id="TIGR03804">
    <property type="entry name" value="para_beta_helix"/>
    <property type="match status" value="3"/>
</dbReference>
<feature type="domain" description="SLH" evidence="1">
    <location>
        <begin position="475"/>
        <end position="539"/>
    </location>
</feature>
<dbReference type="PROSITE" id="PS51272">
    <property type="entry name" value="SLH"/>
    <property type="match status" value="3"/>
</dbReference>
<dbReference type="InterPro" id="IPR022441">
    <property type="entry name" value="Para_beta_helix_rpt-2"/>
</dbReference>
<dbReference type="EMBL" id="BLAY01000058">
    <property type="protein sequence ID" value="GET39087.1"/>
    <property type="molecule type" value="Genomic_DNA"/>
</dbReference>
<proteinExistence type="predicted"/>
<dbReference type="PANTHER" id="PTHR43308">
    <property type="entry name" value="OUTER MEMBRANE PROTEIN ALPHA-RELATED"/>
    <property type="match status" value="1"/>
</dbReference>
<dbReference type="PANTHER" id="PTHR43308:SF5">
    <property type="entry name" value="S-LAYER PROTEIN _ PEPTIDOGLYCAN ENDO-BETA-N-ACETYLGLUCOSAMINIDASE"/>
    <property type="match status" value="1"/>
</dbReference>
<keyword evidence="3" id="KW-1185">Reference proteome</keyword>
<evidence type="ECO:0000313" key="2">
    <source>
        <dbReference type="EMBL" id="GET39087.1"/>
    </source>
</evidence>
<accession>A0AAV3XI09</accession>
<dbReference type="AlphaFoldDB" id="A0AAV3XI09"/>
<sequence>MHHFSRLEKTSLLGGVTSPLVAVLLILTAGSAVAPPVAANSNSTRLETAQVPVGANIIYVNPQTGNDSAGAGSSETAPYRTISYALQQAQANAIIQLQPGSYTPDTGEVFPLTLKSGVTLRGDESSKGQTVVIIGGGQFLSPTFSRQNVTILAQNDSQIAGVTITNPNKRGTGVWVESTNPVIRNNIFISNKRDGIFVTGTADPKIENNIFRENDANGISVAKSAKGEIRGNLFVNTGFGMAIGGNSTPLVVENRILQNTDGIYINDSARPVLRGNLIENNARDGVIATINSQPDLGTADNPGNNLIRGNGKADLNNSTASNTISAVGNDINRSRITGRVEFVAAQVNPPGGGSGTFADIEGHWAKPYIEALAAKGILTGFSDGTFRPREPVNRAQFAVIINKAFSPPPVRPAVSFADVSHNFWAFQDIQVAYQGGFLSGVDSRTFRPAQEITRVQALVSLASGLKLPPGDASIVSLYKDAAQIPGYAIAPIAAATKQQLVVNFPQQTFLNPNQVATRADIAAFVYQALVNKGSAQAIPSPYVVRVSQTNQP</sequence>
<organism evidence="2 3">
    <name type="scientific">Microseira wollei NIES-4236</name>
    <dbReference type="NCBI Taxonomy" id="2530354"/>
    <lineage>
        <taxon>Bacteria</taxon>
        <taxon>Bacillati</taxon>
        <taxon>Cyanobacteriota</taxon>
        <taxon>Cyanophyceae</taxon>
        <taxon>Oscillatoriophycideae</taxon>
        <taxon>Aerosakkonematales</taxon>
        <taxon>Aerosakkonemataceae</taxon>
        <taxon>Microseira</taxon>
    </lineage>
</organism>
<feature type="domain" description="SLH" evidence="1">
    <location>
        <begin position="352"/>
        <end position="415"/>
    </location>
</feature>
<dbReference type="SUPFAM" id="SSF51126">
    <property type="entry name" value="Pectin lyase-like"/>
    <property type="match status" value="1"/>
</dbReference>
<dbReference type="Pfam" id="PF07602">
    <property type="entry name" value="DUF1565"/>
    <property type="match status" value="1"/>
</dbReference>
<name>A0AAV3XI09_9CYAN</name>
<dbReference type="InterPro" id="IPR011459">
    <property type="entry name" value="DUF1565"/>
</dbReference>
<dbReference type="SMART" id="SM00710">
    <property type="entry name" value="PbH1"/>
    <property type="match status" value="6"/>
</dbReference>
<dbReference type="InterPro" id="IPR051465">
    <property type="entry name" value="Cell_Envelope_Struct_Comp"/>
</dbReference>
<dbReference type="Pfam" id="PF00395">
    <property type="entry name" value="SLH"/>
    <property type="match status" value="3"/>
</dbReference>
<gene>
    <name evidence="2" type="ORF">MiSe_38480</name>
</gene>
<reference evidence="2" key="1">
    <citation type="submission" date="2019-10" db="EMBL/GenBank/DDBJ databases">
        <title>Draft genome sequece of Microseira wollei NIES-4236.</title>
        <authorList>
            <person name="Yamaguchi H."/>
            <person name="Suzuki S."/>
            <person name="Kawachi M."/>
        </authorList>
    </citation>
    <scope>NUCLEOTIDE SEQUENCE</scope>
    <source>
        <strain evidence="2">NIES-4236</strain>
    </source>
</reference>
<comment type="caution">
    <text evidence="2">The sequence shown here is derived from an EMBL/GenBank/DDBJ whole genome shotgun (WGS) entry which is preliminary data.</text>
</comment>
<dbReference type="Gene3D" id="2.160.20.10">
    <property type="entry name" value="Single-stranded right-handed beta-helix, Pectin lyase-like"/>
    <property type="match status" value="1"/>
</dbReference>
<feature type="domain" description="SLH" evidence="1">
    <location>
        <begin position="416"/>
        <end position="473"/>
    </location>
</feature>
<dbReference type="InterPro" id="IPR012334">
    <property type="entry name" value="Pectin_lyas_fold"/>
</dbReference>